<reference evidence="1" key="1">
    <citation type="submission" date="2021-10" db="EMBL/GenBank/DDBJ databases">
        <title>Psilocybe cubensis genome.</title>
        <authorList>
            <person name="Mckernan K.J."/>
            <person name="Crawford S."/>
            <person name="Trippe A."/>
            <person name="Kane L.T."/>
            <person name="Mclaughlin S."/>
        </authorList>
    </citation>
    <scope>NUCLEOTIDE SEQUENCE</scope>
    <source>
        <strain evidence="1">MGC-MH-2018</strain>
    </source>
</reference>
<sequence>MSSYQGITTPSASHALPKERHPASCVLNKACKYKMYGSVLFMKPLTKAQYYECRYQAILRHLRDCHGIDCTPGNTTRIQCLGCAMFGRETWVEQQNLARHINQDHQPPPYAIGYCPIDDNCPEMVYGDNLFAHIMSAEDMYVKRYGFFDTHTQNCHGMNCGGELRYFLCPDCQKVGKQVSIREDEYAQHYNTFHQPPPFAFDPKRSILSTLAAESHFEDIVYILENTYQLFILTGILQAMIKYVSSKESN</sequence>
<comment type="caution">
    <text evidence="1">The sequence shown here is derived from an EMBL/GenBank/DDBJ whole genome shotgun (WGS) entry which is preliminary data.</text>
</comment>
<organism evidence="1 2">
    <name type="scientific">Psilocybe cubensis</name>
    <name type="common">Psychedelic mushroom</name>
    <name type="synonym">Stropharia cubensis</name>
    <dbReference type="NCBI Taxonomy" id="181762"/>
    <lineage>
        <taxon>Eukaryota</taxon>
        <taxon>Fungi</taxon>
        <taxon>Dikarya</taxon>
        <taxon>Basidiomycota</taxon>
        <taxon>Agaricomycotina</taxon>
        <taxon>Agaricomycetes</taxon>
        <taxon>Agaricomycetidae</taxon>
        <taxon>Agaricales</taxon>
        <taxon>Agaricineae</taxon>
        <taxon>Strophariaceae</taxon>
        <taxon>Psilocybe</taxon>
    </lineage>
</organism>
<evidence type="ECO:0000313" key="1">
    <source>
        <dbReference type="EMBL" id="KAH9480936.1"/>
    </source>
</evidence>
<keyword evidence="2" id="KW-1185">Reference proteome</keyword>
<accession>A0ACB8GZ76</accession>
<gene>
    <name evidence="1" type="ORF">JR316_0007543</name>
</gene>
<proteinExistence type="predicted"/>
<evidence type="ECO:0000313" key="2">
    <source>
        <dbReference type="Proteomes" id="UP000664032"/>
    </source>
</evidence>
<dbReference type="Proteomes" id="UP000664032">
    <property type="component" value="Unassembled WGS sequence"/>
</dbReference>
<name>A0ACB8GZ76_PSICU</name>
<dbReference type="EMBL" id="JAFIQS020000006">
    <property type="protein sequence ID" value="KAH9480936.1"/>
    <property type="molecule type" value="Genomic_DNA"/>
</dbReference>
<protein>
    <submittedName>
        <fullName evidence="1">Uncharacterized protein</fullName>
    </submittedName>
</protein>